<name>A0AAV4PIS9_CAEEX</name>
<comment type="caution">
    <text evidence="1">The sequence shown here is derived from an EMBL/GenBank/DDBJ whole genome shotgun (WGS) entry which is preliminary data.</text>
</comment>
<keyword evidence="1" id="KW-0548">Nucleotidyltransferase</keyword>
<sequence length="75" mass="8496">MEFPVYCCASNTNLQKLERVQLSAARVITGLRNTSPNDIVLYEADLQPLSLRSASLVKYYGKYVVLETEMEPQLI</sequence>
<keyword evidence="1" id="KW-0808">Transferase</keyword>
<reference evidence="1 2" key="1">
    <citation type="submission" date="2021-06" db="EMBL/GenBank/DDBJ databases">
        <title>Caerostris extrusa draft genome.</title>
        <authorList>
            <person name="Kono N."/>
            <person name="Arakawa K."/>
        </authorList>
    </citation>
    <scope>NUCLEOTIDE SEQUENCE [LARGE SCALE GENOMIC DNA]</scope>
</reference>
<dbReference type="Proteomes" id="UP001054945">
    <property type="component" value="Unassembled WGS sequence"/>
</dbReference>
<dbReference type="AlphaFoldDB" id="A0AAV4PIS9"/>
<gene>
    <name evidence="1" type="primary">AVEN_148983_1</name>
    <name evidence="1" type="ORF">CEXT_183591</name>
</gene>
<evidence type="ECO:0000313" key="2">
    <source>
        <dbReference type="Proteomes" id="UP001054945"/>
    </source>
</evidence>
<dbReference type="GO" id="GO:0003964">
    <property type="term" value="F:RNA-directed DNA polymerase activity"/>
    <property type="evidence" value="ECO:0007669"/>
    <property type="project" value="UniProtKB-KW"/>
</dbReference>
<keyword evidence="1" id="KW-0695">RNA-directed DNA polymerase</keyword>
<protein>
    <submittedName>
        <fullName evidence="1">Reverse transcriptase domain-containing protein</fullName>
    </submittedName>
</protein>
<keyword evidence="2" id="KW-1185">Reference proteome</keyword>
<evidence type="ECO:0000313" key="1">
    <source>
        <dbReference type="EMBL" id="GIX95651.1"/>
    </source>
</evidence>
<proteinExistence type="predicted"/>
<organism evidence="1 2">
    <name type="scientific">Caerostris extrusa</name>
    <name type="common">Bark spider</name>
    <name type="synonym">Caerostris bankana</name>
    <dbReference type="NCBI Taxonomy" id="172846"/>
    <lineage>
        <taxon>Eukaryota</taxon>
        <taxon>Metazoa</taxon>
        <taxon>Ecdysozoa</taxon>
        <taxon>Arthropoda</taxon>
        <taxon>Chelicerata</taxon>
        <taxon>Arachnida</taxon>
        <taxon>Araneae</taxon>
        <taxon>Araneomorphae</taxon>
        <taxon>Entelegynae</taxon>
        <taxon>Araneoidea</taxon>
        <taxon>Araneidae</taxon>
        <taxon>Caerostris</taxon>
    </lineage>
</organism>
<dbReference type="EMBL" id="BPLR01004548">
    <property type="protein sequence ID" value="GIX95651.1"/>
    <property type="molecule type" value="Genomic_DNA"/>
</dbReference>
<accession>A0AAV4PIS9</accession>